<feature type="transmembrane region" description="Helical" evidence="6">
    <location>
        <begin position="7"/>
        <end position="25"/>
    </location>
</feature>
<dbReference type="Pfam" id="PF07690">
    <property type="entry name" value="MFS_1"/>
    <property type="match status" value="1"/>
</dbReference>
<evidence type="ECO:0000256" key="2">
    <source>
        <dbReference type="ARBA" id="ARBA00022475"/>
    </source>
</evidence>
<dbReference type="GO" id="GO:0005886">
    <property type="term" value="C:plasma membrane"/>
    <property type="evidence" value="ECO:0007669"/>
    <property type="project" value="UniProtKB-SubCell"/>
</dbReference>
<evidence type="ECO:0000256" key="1">
    <source>
        <dbReference type="ARBA" id="ARBA00004651"/>
    </source>
</evidence>
<feature type="transmembrane region" description="Helical" evidence="6">
    <location>
        <begin position="354"/>
        <end position="374"/>
    </location>
</feature>
<keyword evidence="8" id="KW-1185">Reference proteome</keyword>
<protein>
    <submittedName>
        <fullName evidence="7">MFS transporter</fullName>
    </submittedName>
</protein>
<dbReference type="InterPro" id="IPR011701">
    <property type="entry name" value="MFS"/>
</dbReference>
<dbReference type="Proteomes" id="UP000285908">
    <property type="component" value="Unassembled WGS sequence"/>
</dbReference>
<dbReference type="PANTHER" id="PTHR23513:SF11">
    <property type="entry name" value="STAPHYLOFERRIN A TRANSPORTER"/>
    <property type="match status" value="1"/>
</dbReference>
<name>A0A438AH38_9RHOB</name>
<evidence type="ECO:0000256" key="5">
    <source>
        <dbReference type="ARBA" id="ARBA00023136"/>
    </source>
</evidence>
<feature type="transmembrane region" description="Helical" evidence="6">
    <location>
        <begin position="259"/>
        <end position="278"/>
    </location>
</feature>
<feature type="transmembrane region" description="Helical" evidence="6">
    <location>
        <begin position="290"/>
        <end position="307"/>
    </location>
</feature>
<dbReference type="CDD" id="cd06173">
    <property type="entry name" value="MFS_MefA_like"/>
    <property type="match status" value="1"/>
</dbReference>
<feature type="transmembrane region" description="Helical" evidence="6">
    <location>
        <begin position="149"/>
        <end position="171"/>
    </location>
</feature>
<keyword evidence="5 6" id="KW-0472">Membrane</keyword>
<dbReference type="Gene3D" id="1.20.1250.20">
    <property type="entry name" value="MFS general substrate transporter like domains"/>
    <property type="match status" value="1"/>
</dbReference>
<comment type="caution">
    <text evidence="7">The sequence shown here is derived from an EMBL/GenBank/DDBJ whole genome shotgun (WGS) entry which is preliminary data.</text>
</comment>
<evidence type="ECO:0000256" key="6">
    <source>
        <dbReference type="SAM" id="Phobius"/>
    </source>
</evidence>
<feature type="transmembrane region" description="Helical" evidence="6">
    <location>
        <begin position="226"/>
        <end position="247"/>
    </location>
</feature>
<evidence type="ECO:0000256" key="3">
    <source>
        <dbReference type="ARBA" id="ARBA00022692"/>
    </source>
</evidence>
<dbReference type="PANTHER" id="PTHR23513">
    <property type="entry name" value="INTEGRAL MEMBRANE EFFLUX PROTEIN-RELATED"/>
    <property type="match status" value="1"/>
</dbReference>
<comment type="subcellular location">
    <subcellularLocation>
        <location evidence="1">Cell membrane</location>
        <topology evidence="1">Multi-pass membrane protein</topology>
    </subcellularLocation>
</comment>
<dbReference type="SUPFAM" id="SSF103473">
    <property type="entry name" value="MFS general substrate transporter"/>
    <property type="match status" value="1"/>
</dbReference>
<feature type="transmembrane region" description="Helical" evidence="6">
    <location>
        <begin position="69"/>
        <end position="93"/>
    </location>
</feature>
<dbReference type="InterPro" id="IPR036259">
    <property type="entry name" value="MFS_trans_sf"/>
</dbReference>
<dbReference type="RefSeq" id="WP_127906694.1">
    <property type="nucleotide sequence ID" value="NZ_RQXX01000003.1"/>
</dbReference>
<gene>
    <name evidence="7" type="ORF">EKE94_11225</name>
</gene>
<organism evidence="7 8">
    <name type="scientific">Mesobaculum littorinae</name>
    <dbReference type="NCBI Taxonomy" id="2486419"/>
    <lineage>
        <taxon>Bacteria</taxon>
        <taxon>Pseudomonadati</taxon>
        <taxon>Pseudomonadota</taxon>
        <taxon>Alphaproteobacteria</taxon>
        <taxon>Rhodobacterales</taxon>
        <taxon>Roseobacteraceae</taxon>
        <taxon>Mesobaculum</taxon>
    </lineage>
</organism>
<evidence type="ECO:0000256" key="4">
    <source>
        <dbReference type="ARBA" id="ARBA00022989"/>
    </source>
</evidence>
<sequence>MDPIIRFIAASGITNLGDGIAVAVWPWMASLLTRDALLIALVPFALRLPWFLAALPAGVITDRVDRKRLILWADTARGLAFLGCGLAVIAAPMPGLATGSDAGPGPLYLALIAAAAIVGTAEVFRDNAAQTMLPALVPHARLEVANGRLWAVETLGNGLAGPALGAAMIALALPMPFLGNAALYGVALLLVVPLAVPARPRPARAKFHVELGEGYRFLAGAPLLRLLAVVTGTWNLAFQIAFVGLVLHAQENLGLSAPGFGLVLSAGAVGGILGVLAGDRIARRLGPARTTQATLLLSGLCFLAMPLAPSGPWLGLTLAVFQAAGMVWNIVSVSYRQRRIPDALLGRVNSLYRLIAWGMMPVGAVLSGVLVTLAEGALPRDTALTVPFWVAGAIGVALACAAAPALGRGEWSRTAA</sequence>
<keyword evidence="3 6" id="KW-0812">Transmembrane</keyword>
<keyword evidence="2" id="KW-1003">Cell membrane</keyword>
<feature type="transmembrane region" description="Helical" evidence="6">
    <location>
        <begin position="386"/>
        <end position="406"/>
    </location>
</feature>
<dbReference type="EMBL" id="RQXX01000003">
    <property type="protein sequence ID" value="RVV98029.1"/>
    <property type="molecule type" value="Genomic_DNA"/>
</dbReference>
<feature type="transmembrane region" description="Helical" evidence="6">
    <location>
        <begin position="37"/>
        <end position="57"/>
    </location>
</feature>
<feature type="transmembrane region" description="Helical" evidence="6">
    <location>
        <begin position="105"/>
        <end position="124"/>
    </location>
</feature>
<reference evidence="7 8" key="1">
    <citation type="submission" date="2018-11" db="EMBL/GenBank/DDBJ databases">
        <title>Mesobaculum littorinae gen. nov., sp. nov., isolated from Littorina scabra that represents a novel genus of the order Rhodobacteraceae.</title>
        <authorList>
            <person name="Li F."/>
        </authorList>
    </citation>
    <scope>NUCLEOTIDE SEQUENCE [LARGE SCALE GENOMIC DNA]</scope>
    <source>
        <strain evidence="7 8">M0103</strain>
    </source>
</reference>
<evidence type="ECO:0000313" key="8">
    <source>
        <dbReference type="Proteomes" id="UP000285908"/>
    </source>
</evidence>
<feature type="transmembrane region" description="Helical" evidence="6">
    <location>
        <begin position="313"/>
        <end position="333"/>
    </location>
</feature>
<keyword evidence="4 6" id="KW-1133">Transmembrane helix</keyword>
<proteinExistence type="predicted"/>
<evidence type="ECO:0000313" key="7">
    <source>
        <dbReference type="EMBL" id="RVV98029.1"/>
    </source>
</evidence>
<dbReference type="AlphaFoldDB" id="A0A438AH38"/>
<dbReference type="GO" id="GO:0022857">
    <property type="term" value="F:transmembrane transporter activity"/>
    <property type="evidence" value="ECO:0007669"/>
    <property type="project" value="InterPro"/>
</dbReference>
<feature type="transmembrane region" description="Helical" evidence="6">
    <location>
        <begin position="177"/>
        <end position="196"/>
    </location>
</feature>
<accession>A0A438AH38</accession>
<dbReference type="OrthoDB" id="145388at2"/>